<evidence type="ECO:0000313" key="1">
    <source>
        <dbReference type="EMBL" id="QES87677.1"/>
    </source>
</evidence>
<proteinExistence type="predicted"/>
<organism evidence="1 2">
    <name type="scientific">Rhizosphaericola mali</name>
    <dbReference type="NCBI Taxonomy" id="2545455"/>
    <lineage>
        <taxon>Bacteria</taxon>
        <taxon>Pseudomonadati</taxon>
        <taxon>Bacteroidota</taxon>
        <taxon>Chitinophagia</taxon>
        <taxon>Chitinophagales</taxon>
        <taxon>Chitinophagaceae</taxon>
        <taxon>Rhizosphaericola</taxon>
    </lineage>
</organism>
<dbReference type="Proteomes" id="UP000292424">
    <property type="component" value="Chromosome"/>
</dbReference>
<protein>
    <submittedName>
        <fullName evidence="1">Uncharacterized protein</fullName>
    </submittedName>
</protein>
<accession>A0A5P2FXK8</accession>
<dbReference type="KEGG" id="arac:E0W69_003015"/>
<evidence type="ECO:0000313" key="2">
    <source>
        <dbReference type="Proteomes" id="UP000292424"/>
    </source>
</evidence>
<sequence>MKKQSILITVLLFTCWGNYIFAQYNAKSIHTDFVKKERREKFDKYLLNNTIEETFNGDLDEDTEFDFESSCLSAIQFQIKNETVLKGLNKMVANYNTLSGSTKRALLSAIYSLYPNDFAAVMRLFLKTETNPKLFSIAAVYLYRLDGSMNFTQNVKNEERKIGGYDTLPILHELNKYISSHDRMTFQPHPALLQLFEWEKGGHIKTVYSFQRWNRNYPGMAVVQLEDGSFARDSSGKLLTFKQLARAGTNLPYFITNGNTPQGIFSINGTGISRNLIIGPTPNLQTILPFEMESQFWFRGYDSTEAPLDNYKNLLPGSWQNYSPIFESFYAGKCGRSEIIAHGVTIDPKYFKNEPFYPLAPTDGCLCAPELWNEEDGTLDQSEQLRLVNTFNRTPERRGFLFVINLNNASKAVTSEEVELLVNQFENSQK</sequence>
<dbReference type="AlphaFoldDB" id="A0A5P2FXK8"/>
<dbReference type="OrthoDB" id="525859at2"/>
<name>A0A5P2FXK8_9BACT</name>
<dbReference type="RefSeq" id="WP_131328565.1">
    <property type="nucleotide sequence ID" value="NZ_CP044016.1"/>
</dbReference>
<keyword evidence="2" id="KW-1185">Reference proteome</keyword>
<dbReference type="EMBL" id="CP044016">
    <property type="protein sequence ID" value="QES87677.1"/>
    <property type="molecule type" value="Genomic_DNA"/>
</dbReference>
<reference evidence="1 2" key="1">
    <citation type="submission" date="2019-09" db="EMBL/GenBank/DDBJ databases">
        <title>Complete genome sequence of Arachidicoccus sp. B3-10 isolated from apple orchard soil.</title>
        <authorList>
            <person name="Kim H.S."/>
            <person name="Han K.-I."/>
            <person name="Suh M.K."/>
            <person name="Lee K.C."/>
            <person name="Eom M.K."/>
            <person name="Kim J.-S."/>
            <person name="Kang S.W."/>
            <person name="Sin Y."/>
            <person name="Lee J.-S."/>
        </authorList>
    </citation>
    <scope>NUCLEOTIDE SEQUENCE [LARGE SCALE GENOMIC DNA]</scope>
    <source>
        <strain evidence="1 2">B3-10</strain>
    </source>
</reference>
<gene>
    <name evidence="1" type="ORF">E0W69_003015</name>
</gene>